<dbReference type="EMBL" id="CACRXK020007339">
    <property type="protein sequence ID" value="CAB4011993.1"/>
    <property type="molecule type" value="Genomic_DNA"/>
</dbReference>
<dbReference type="GO" id="GO:0043235">
    <property type="term" value="C:receptor complex"/>
    <property type="evidence" value="ECO:0007669"/>
    <property type="project" value="TreeGrafter"/>
</dbReference>
<dbReference type="PROSITE" id="PS00109">
    <property type="entry name" value="PROTEIN_KINASE_TYR"/>
    <property type="match status" value="1"/>
</dbReference>
<dbReference type="InterPro" id="IPR001245">
    <property type="entry name" value="Ser-Thr/Tyr_kinase_cat_dom"/>
</dbReference>
<sequence>MRFPFVKVDHCTLSILCLMACWYLCTGDAPRFKKDDGKTETVEVKNGTVEKRLQCTVETSNAKYRWLKDGRIIQKGPKYRIKKFKYLKIRNIRHSDQGVYLCQVYNAEGNVNKTVYLKVVRENPNNVTRSGIGGVPYFTHPEEMKAEQKFKEGEPTVFICKADGNPKPSVVWYKGDEKVTDMSGEISSNRFTFKVKSPDASKISKYRCVVSNKYGNISFEFVLTIQGVTRSAPIIQDIENKTVVVGNMLKVICQAAAHEVPDFNLIYISNGSEIPVKIGGHIKKELVNKTKVKGLTWHTVLWKFENVSFADEKNYACTAGNHISVKKELFYVYVIAKEHPSSSTTHKQNKVIAAQSTTVIIIVCIILGSALLLGVVVCVMYKRRRRRMPEASYDKEVETQMLEEPPEVPNHSWNSGVRKFTRTRLSSNFSQGSEIPYDDDWDIDREHVRLLGTIGEGAFGRVLKAEAYISRFGSMRLTVAVKTLKDDATDVEFSDLVSELEVMKKIGPHKNIINLIGCCTQNGPLLVIVEYAPHGNLREYLRDRRPHRQGMIPAPHADEVLSLRDFISFSYQVARGMEYLASMKCIHRDLAARNVLVGDEKVMKIADFGLARDIHKIDYYRKTTDGRLPVKWMALEALFDRVYTTQSDVWAFGVLAWEIFTFGGTPYPSVPLEKLFELLKSGYRMERPVNCPPEIYDLLLRCWLEEPKCRPNFTEIVKELNEQLESMTAEEYIDVEAPLLSPMTPRTLSESGPNHGLSSVRTSFGNVFVSEENDAEDEDEVLVNEDGEPDKRSEEKSSDSGLVESEGNSEECIKVDDEDSVLIVNRSGKAPKFRERKESHV</sequence>
<evidence type="ECO:0000256" key="9">
    <source>
        <dbReference type="ARBA" id="ARBA00022777"/>
    </source>
</evidence>
<keyword evidence="4" id="KW-0808">Transferase</keyword>
<dbReference type="PROSITE" id="PS00107">
    <property type="entry name" value="PROTEIN_KINASE_ATP"/>
    <property type="match status" value="1"/>
</dbReference>
<dbReference type="InterPro" id="IPR013098">
    <property type="entry name" value="Ig_I-set"/>
</dbReference>
<dbReference type="SUPFAM" id="SSF48726">
    <property type="entry name" value="Immunoglobulin"/>
    <property type="match status" value="3"/>
</dbReference>
<evidence type="ECO:0000256" key="22">
    <source>
        <dbReference type="PIRSR" id="PIRSR000615-3"/>
    </source>
</evidence>
<comment type="function">
    <text evidence="19">Receptor for basic fibroblast growth factor.</text>
</comment>
<evidence type="ECO:0000256" key="16">
    <source>
        <dbReference type="ARBA" id="ARBA00023180"/>
    </source>
</evidence>
<feature type="binding site" evidence="21">
    <location>
        <position position="593"/>
    </location>
    <ligand>
        <name>ATP</name>
        <dbReference type="ChEBI" id="CHEBI:30616"/>
    </ligand>
</feature>
<dbReference type="EC" id="2.7.10.1" evidence="2"/>
<dbReference type="InterPro" id="IPR020635">
    <property type="entry name" value="Tyr_kinase_cat_dom"/>
</dbReference>
<dbReference type="OrthoDB" id="5984265at2759"/>
<keyword evidence="6 26" id="KW-0732">Signal</keyword>
<comment type="catalytic activity">
    <reaction evidence="18">
        <text>L-tyrosyl-[protein] + ATP = O-phospho-L-tyrosyl-[protein] + ADP + H(+)</text>
        <dbReference type="Rhea" id="RHEA:10596"/>
        <dbReference type="Rhea" id="RHEA-COMP:10136"/>
        <dbReference type="Rhea" id="RHEA-COMP:20101"/>
        <dbReference type="ChEBI" id="CHEBI:15378"/>
        <dbReference type="ChEBI" id="CHEBI:30616"/>
        <dbReference type="ChEBI" id="CHEBI:46858"/>
        <dbReference type="ChEBI" id="CHEBI:61978"/>
        <dbReference type="ChEBI" id="CHEBI:456216"/>
        <dbReference type="EC" id="2.7.10.1"/>
    </reaction>
</comment>
<keyword evidence="14" id="KW-1015">Disulfide bond</keyword>
<dbReference type="Gene3D" id="2.60.40.10">
    <property type="entry name" value="Immunoglobulins"/>
    <property type="match status" value="3"/>
</dbReference>
<dbReference type="Pfam" id="PF07714">
    <property type="entry name" value="PK_Tyr_Ser-Thr"/>
    <property type="match status" value="1"/>
</dbReference>
<keyword evidence="15 27" id="KW-0675">Receptor</keyword>
<organism evidence="27 28">
    <name type="scientific">Paramuricea clavata</name>
    <name type="common">Red gorgonian</name>
    <name type="synonym">Violescent sea-whip</name>
    <dbReference type="NCBI Taxonomy" id="317549"/>
    <lineage>
        <taxon>Eukaryota</taxon>
        <taxon>Metazoa</taxon>
        <taxon>Cnidaria</taxon>
        <taxon>Anthozoa</taxon>
        <taxon>Octocorallia</taxon>
        <taxon>Malacalcyonacea</taxon>
        <taxon>Plexauridae</taxon>
        <taxon>Paramuricea</taxon>
    </lineage>
</organism>
<feature type="chain" id="PRO_5043568490" description="receptor protein-tyrosine kinase" evidence="26">
    <location>
        <begin position="28"/>
        <end position="841"/>
    </location>
</feature>
<evidence type="ECO:0000256" key="14">
    <source>
        <dbReference type="ARBA" id="ARBA00023157"/>
    </source>
</evidence>
<keyword evidence="10 21" id="KW-0067">ATP-binding</keyword>
<evidence type="ECO:0000256" key="15">
    <source>
        <dbReference type="ARBA" id="ARBA00023170"/>
    </source>
</evidence>
<dbReference type="InterPro" id="IPR007110">
    <property type="entry name" value="Ig-like_dom"/>
</dbReference>
<dbReference type="SMART" id="SM00409">
    <property type="entry name" value="IG"/>
    <property type="match status" value="3"/>
</dbReference>
<dbReference type="InterPro" id="IPR017441">
    <property type="entry name" value="Protein_kinase_ATP_BS"/>
</dbReference>
<feature type="transmembrane region" description="Helical" evidence="25">
    <location>
        <begin position="359"/>
        <end position="381"/>
    </location>
</feature>
<dbReference type="SMART" id="SM00408">
    <property type="entry name" value="IGc2"/>
    <property type="match status" value="3"/>
</dbReference>
<feature type="binding site" evidence="21">
    <location>
        <begin position="455"/>
        <end position="462"/>
    </location>
    <ligand>
        <name>ATP</name>
        <dbReference type="ChEBI" id="CHEBI:30616"/>
    </ligand>
</feature>
<feature type="binding site" evidence="21">
    <location>
        <position position="482"/>
    </location>
    <ligand>
        <name>ATP</name>
        <dbReference type="ChEBI" id="CHEBI:30616"/>
    </ligand>
</feature>
<dbReference type="PIRSF" id="PIRSF000615">
    <property type="entry name" value="TyrPK_CSF1-R"/>
    <property type="match status" value="1"/>
</dbReference>
<feature type="binding site" evidence="22">
    <location>
        <position position="594"/>
    </location>
    <ligand>
        <name>Mg(2+)</name>
        <dbReference type="ChEBI" id="CHEBI:18420"/>
    </ligand>
</feature>
<name>A0A6S7I5M8_PARCT</name>
<dbReference type="GO" id="GO:0005524">
    <property type="term" value="F:ATP binding"/>
    <property type="evidence" value="ECO:0007669"/>
    <property type="project" value="UniProtKB-UniRule"/>
</dbReference>
<comment type="subcellular location">
    <subcellularLocation>
        <location evidence="1">Membrane</location>
        <topology evidence="1">Single-pass membrane protein</topology>
    </subcellularLocation>
</comment>
<dbReference type="Gene3D" id="3.30.200.20">
    <property type="entry name" value="Phosphorylase Kinase, domain 1"/>
    <property type="match status" value="1"/>
</dbReference>
<evidence type="ECO:0000256" key="2">
    <source>
        <dbReference type="ARBA" id="ARBA00011902"/>
    </source>
</evidence>
<dbReference type="PRINTS" id="PR00109">
    <property type="entry name" value="TYRKINASE"/>
</dbReference>
<evidence type="ECO:0000256" key="12">
    <source>
        <dbReference type="ARBA" id="ARBA00023136"/>
    </source>
</evidence>
<evidence type="ECO:0000256" key="21">
    <source>
        <dbReference type="PIRSR" id="PIRSR000615-2"/>
    </source>
</evidence>
<dbReference type="PROSITE" id="PS50011">
    <property type="entry name" value="PROTEIN_KINASE_DOM"/>
    <property type="match status" value="1"/>
</dbReference>
<dbReference type="InterPro" id="IPR013783">
    <property type="entry name" value="Ig-like_fold"/>
</dbReference>
<keyword evidence="22" id="KW-0479">Metal-binding</keyword>
<keyword evidence="17" id="KW-0393">Immunoglobulin domain</keyword>
<comment type="caution">
    <text evidence="27">The sequence shown here is derived from an EMBL/GenBank/DDBJ whole genome shotgun (WGS) entry which is preliminary data.</text>
</comment>
<keyword evidence="12 25" id="KW-0472">Membrane</keyword>
<dbReference type="FunFam" id="1.10.510.10:FF:000007">
    <property type="entry name" value="Fibroblast growth factor receptor"/>
    <property type="match status" value="1"/>
</dbReference>
<dbReference type="GO" id="GO:0046872">
    <property type="term" value="F:metal ion binding"/>
    <property type="evidence" value="ECO:0007669"/>
    <property type="project" value="UniProtKB-KW"/>
</dbReference>
<evidence type="ECO:0000256" key="8">
    <source>
        <dbReference type="ARBA" id="ARBA00022741"/>
    </source>
</evidence>
<feature type="site" description="Important for interaction with phosphotyrosine-binding proteins" evidence="23">
    <location>
        <position position="732"/>
    </location>
</feature>
<keyword evidence="3" id="KW-0597">Phosphoprotein</keyword>
<keyword evidence="13" id="KW-0829">Tyrosine-protein kinase</keyword>
<dbReference type="InterPro" id="IPR000719">
    <property type="entry name" value="Prot_kinase_dom"/>
</dbReference>
<keyword evidence="11 25" id="KW-1133">Transmembrane helix</keyword>
<feature type="signal peptide" evidence="26">
    <location>
        <begin position="1"/>
        <end position="27"/>
    </location>
</feature>
<keyword evidence="22" id="KW-0460">Magnesium</keyword>
<evidence type="ECO:0000256" key="11">
    <source>
        <dbReference type="ARBA" id="ARBA00022989"/>
    </source>
</evidence>
<dbReference type="SMART" id="SM00219">
    <property type="entry name" value="TyrKc"/>
    <property type="match status" value="1"/>
</dbReference>
<dbReference type="InterPro" id="IPR036179">
    <property type="entry name" value="Ig-like_dom_sf"/>
</dbReference>
<dbReference type="SUPFAM" id="SSF56112">
    <property type="entry name" value="Protein kinase-like (PK-like)"/>
    <property type="match status" value="1"/>
</dbReference>
<evidence type="ECO:0000256" key="7">
    <source>
        <dbReference type="ARBA" id="ARBA00022737"/>
    </source>
</evidence>
<evidence type="ECO:0000256" key="20">
    <source>
        <dbReference type="PIRSR" id="PIRSR000615-1"/>
    </source>
</evidence>
<dbReference type="PROSITE" id="PS50835">
    <property type="entry name" value="IG_LIKE"/>
    <property type="match status" value="2"/>
</dbReference>
<feature type="binding site" evidence="22">
    <location>
        <position position="607"/>
    </location>
    <ligand>
        <name>Mg(2+)</name>
        <dbReference type="ChEBI" id="CHEBI:18420"/>
    </ligand>
</feature>
<dbReference type="GO" id="GO:0005886">
    <property type="term" value="C:plasma membrane"/>
    <property type="evidence" value="ECO:0007669"/>
    <property type="project" value="TreeGrafter"/>
</dbReference>
<dbReference type="Proteomes" id="UP001152795">
    <property type="component" value="Unassembled WGS sequence"/>
</dbReference>
<feature type="region of interest" description="Disordered" evidence="24">
    <location>
        <begin position="771"/>
        <end position="841"/>
    </location>
</feature>
<gene>
    <name evidence="27" type="ORF">PACLA_8A057898</name>
</gene>
<dbReference type="InterPro" id="IPR008266">
    <property type="entry name" value="Tyr_kinase_AS"/>
</dbReference>
<keyword evidence="8 21" id="KW-0547">Nucleotide-binding</keyword>
<dbReference type="CDD" id="cd00096">
    <property type="entry name" value="Ig"/>
    <property type="match status" value="1"/>
</dbReference>
<evidence type="ECO:0000256" key="25">
    <source>
        <dbReference type="SAM" id="Phobius"/>
    </source>
</evidence>
<evidence type="ECO:0000256" key="18">
    <source>
        <dbReference type="ARBA" id="ARBA00051243"/>
    </source>
</evidence>
<evidence type="ECO:0000313" key="27">
    <source>
        <dbReference type="EMBL" id="CAB4011993.1"/>
    </source>
</evidence>
<reference evidence="27" key="1">
    <citation type="submission" date="2020-04" db="EMBL/GenBank/DDBJ databases">
        <authorList>
            <person name="Alioto T."/>
            <person name="Alioto T."/>
            <person name="Gomez Garrido J."/>
        </authorList>
    </citation>
    <scope>NUCLEOTIDE SEQUENCE</scope>
    <source>
        <strain evidence="27">A484AB</strain>
    </source>
</reference>
<keyword evidence="9" id="KW-0418">Kinase</keyword>
<evidence type="ECO:0000256" key="23">
    <source>
        <dbReference type="PIRSR" id="PIRSR000615-4"/>
    </source>
</evidence>
<dbReference type="InterPro" id="IPR050122">
    <property type="entry name" value="RTK"/>
</dbReference>
<dbReference type="InterPro" id="IPR011009">
    <property type="entry name" value="Kinase-like_dom_sf"/>
</dbReference>
<feature type="active site" description="Proton acceptor" evidence="20">
    <location>
        <position position="589"/>
    </location>
</feature>
<dbReference type="AlphaFoldDB" id="A0A6S7I5M8"/>
<feature type="compositionally biased region" description="Basic and acidic residues" evidence="24">
    <location>
        <begin position="832"/>
        <end position="841"/>
    </location>
</feature>
<evidence type="ECO:0000256" key="6">
    <source>
        <dbReference type="ARBA" id="ARBA00022729"/>
    </source>
</evidence>
<protein>
    <recommendedName>
        <fullName evidence="2">receptor protein-tyrosine kinase</fullName>
        <ecNumber evidence="2">2.7.10.1</ecNumber>
    </recommendedName>
</protein>
<evidence type="ECO:0000256" key="19">
    <source>
        <dbReference type="ARBA" id="ARBA00056965"/>
    </source>
</evidence>
<keyword evidence="5 25" id="KW-0812">Transmembrane</keyword>
<dbReference type="FunFam" id="3.30.200.20:FF:000593">
    <property type="entry name" value="Predicted protein"/>
    <property type="match status" value="1"/>
</dbReference>
<evidence type="ECO:0000256" key="3">
    <source>
        <dbReference type="ARBA" id="ARBA00022553"/>
    </source>
</evidence>
<dbReference type="GO" id="GO:0004714">
    <property type="term" value="F:transmembrane receptor protein tyrosine kinase activity"/>
    <property type="evidence" value="ECO:0007669"/>
    <property type="project" value="UniProtKB-EC"/>
</dbReference>
<accession>A0A6S7I5M8</accession>
<evidence type="ECO:0000256" key="4">
    <source>
        <dbReference type="ARBA" id="ARBA00022679"/>
    </source>
</evidence>
<evidence type="ECO:0000256" key="13">
    <source>
        <dbReference type="ARBA" id="ARBA00023137"/>
    </source>
</evidence>
<dbReference type="PANTHER" id="PTHR24416:SF550">
    <property type="entry name" value="FIBROBLAST GROWTH FACTOR RECEPTOR HOMOLOG 1-RELATED"/>
    <property type="match status" value="1"/>
</dbReference>
<dbReference type="Pfam" id="PF07679">
    <property type="entry name" value="I-set"/>
    <property type="match status" value="2"/>
</dbReference>
<evidence type="ECO:0000256" key="24">
    <source>
        <dbReference type="SAM" id="MobiDB-lite"/>
    </source>
</evidence>
<evidence type="ECO:0000256" key="17">
    <source>
        <dbReference type="ARBA" id="ARBA00023319"/>
    </source>
</evidence>
<feature type="compositionally biased region" description="Acidic residues" evidence="24">
    <location>
        <begin position="771"/>
        <end position="788"/>
    </location>
</feature>
<keyword evidence="7" id="KW-0677">Repeat</keyword>
<dbReference type="InterPro" id="IPR003598">
    <property type="entry name" value="Ig_sub2"/>
</dbReference>
<evidence type="ECO:0000313" key="28">
    <source>
        <dbReference type="Proteomes" id="UP001152795"/>
    </source>
</evidence>
<evidence type="ECO:0000256" key="10">
    <source>
        <dbReference type="ARBA" id="ARBA00022840"/>
    </source>
</evidence>
<dbReference type="Gene3D" id="1.10.510.10">
    <property type="entry name" value="Transferase(Phosphotransferase) domain 1"/>
    <property type="match status" value="1"/>
</dbReference>
<keyword evidence="28" id="KW-1185">Reference proteome</keyword>
<evidence type="ECO:0000256" key="5">
    <source>
        <dbReference type="ARBA" id="ARBA00022692"/>
    </source>
</evidence>
<dbReference type="GO" id="GO:0007169">
    <property type="term" value="P:cell surface receptor protein tyrosine kinase signaling pathway"/>
    <property type="evidence" value="ECO:0007669"/>
    <property type="project" value="TreeGrafter"/>
</dbReference>
<evidence type="ECO:0000256" key="1">
    <source>
        <dbReference type="ARBA" id="ARBA00004167"/>
    </source>
</evidence>
<keyword evidence="16" id="KW-0325">Glycoprotein</keyword>
<feature type="compositionally biased region" description="Basic and acidic residues" evidence="24">
    <location>
        <begin position="789"/>
        <end position="798"/>
    </location>
</feature>
<dbReference type="PANTHER" id="PTHR24416">
    <property type="entry name" value="TYROSINE-PROTEIN KINASE RECEPTOR"/>
    <property type="match status" value="1"/>
</dbReference>
<proteinExistence type="predicted"/>
<dbReference type="InterPro" id="IPR003599">
    <property type="entry name" value="Ig_sub"/>
</dbReference>
<evidence type="ECO:0000256" key="26">
    <source>
        <dbReference type="SAM" id="SignalP"/>
    </source>
</evidence>